<dbReference type="GO" id="GO:0015129">
    <property type="term" value="F:lactate transmembrane transporter activity"/>
    <property type="evidence" value="ECO:0007669"/>
    <property type="project" value="UniProtKB-UniRule"/>
</dbReference>
<dbReference type="Proteomes" id="UP000036503">
    <property type="component" value="Unassembled WGS sequence"/>
</dbReference>
<feature type="transmembrane region" description="Helical" evidence="8">
    <location>
        <begin position="179"/>
        <end position="201"/>
    </location>
</feature>
<keyword evidence="4 8" id="KW-1003">Cell membrane</keyword>
<dbReference type="GO" id="GO:0005886">
    <property type="term" value="C:plasma membrane"/>
    <property type="evidence" value="ECO:0007669"/>
    <property type="project" value="UniProtKB-SubCell"/>
</dbReference>
<accession>A0A0J6WW83</accession>
<evidence type="ECO:0000313" key="10">
    <source>
        <dbReference type="Proteomes" id="UP000036503"/>
    </source>
</evidence>
<sequence>MVILALLPILWLIVGLAIFKVPAWKACSIAVIISFIVAVVPFGKEAGIMASGALEGVALAIWPILLVITAAIFTYNLVVHTKAMDTIKTMLTSVSPDMRIISLLLAWGFGAFMEGMAGFGTAVAIPAAMMVGLGFNPLKSILACLVANSVPTTFGSIAIPTTTLASLTGLDPLSLGKFITYQLFILDILSPFFVVMIMGSGVKALKGVFLPTLFAGLALALPELLITSTLGPELAVIAPSIIIMGVIVICAKVFKIDDPEYRVEAEAHNVSSNEGIVAAMPFILIFILLIITSNLVPAINGPLNTIRTSVSIYQGVGAKPYTFVWIATPGIMIFLSAFIGGAVQKTGFGEMLGVLGSTFKGLKFTYITIIAVVMTAKLMTYSGMTAEIAGALVAATGTMYPAFAPLVGALGAFITGSGTNSNVLFGPLQTAAAQQMSPGNSQLALWLAACNSASAGIGKMFSPQSIAIGIGAVAPALEAYIKENKVEEGKADELRKSIWANVIMQKIAKYFVFYIIIAGICCYFGQSIFL</sequence>
<dbReference type="GO" id="GO:0015295">
    <property type="term" value="F:solute:proton symporter activity"/>
    <property type="evidence" value="ECO:0007669"/>
    <property type="project" value="TreeGrafter"/>
</dbReference>
<dbReference type="InterPro" id="IPR003804">
    <property type="entry name" value="Lactate_perm"/>
</dbReference>
<feature type="transmembrane region" description="Helical" evidence="8">
    <location>
        <begin position="323"/>
        <end position="343"/>
    </location>
</feature>
<dbReference type="RefSeq" id="WP_048513909.1">
    <property type="nucleotide sequence ID" value="NZ_FUXD01000017.1"/>
</dbReference>
<dbReference type="OrthoDB" id="9761056at2"/>
<feature type="transmembrane region" description="Helical" evidence="8">
    <location>
        <begin position="56"/>
        <end position="78"/>
    </location>
</feature>
<gene>
    <name evidence="9" type="ORF">AB840_05885</name>
</gene>
<keyword evidence="6 8" id="KW-1133">Transmembrane helix</keyword>
<keyword evidence="5 8" id="KW-0812">Transmembrane</keyword>
<feature type="transmembrane region" description="Helical" evidence="8">
    <location>
        <begin position="234"/>
        <end position="254"/>
    </location>
</feature>
<evidence type="ECO:0000313" key="9">
    <source>
        <dbReference type="EMBL" id="KMO86849.1"/>
    </source>
</evidence>
<proteinExistence type="inferred from homology"/>
<evidence type="ECO:0000256" key="8">
    <source>
        <dbReference type="RuleBase" id="RU365092"/>
    </source>
</evidence>
<keyword evidence="10" id="KW-1185">Reference proteome</keyword>
<reference evidence="9 10" key="1">
    <citation type="submission" date="2015-06" db="EMBL/GenBank/DDBJ databases">
        <title>Draft genome sequence of beer spoilage bacterium Megasphaera cerevisiae type strain 20462.</title>
        <authorList>
            <person name="Kutumbaka K."/>
            <person name="Pasmowitz J."/>
            <person name="Mategko J."/>
            <person name="Reyes D."/>
            <person name="Friedrich A."/>
            <person name="Han S."/>
            <person name="Martens-Habbena W."/>
            <person name="Neal-McKinney J."/>
            <person name="Janagama H.K."/>
            <person name="Nadala C."/>
            <person name="Samadpour M."/>
        </authorList>
    </citation>
    <scope>NUCLEOTIDE SEQUENCE [LARGE SCALE GENOMIC DNA]</scope>
    <source>
        <strain evidence="9 10">DSM 20462</strain>
    </source>
</reference>
<dbReference type="PANTHER" id="PTHR30003">
    <property type="entry name" value="L-LACTATE PERMEASE"/>
    <property type="match status" value="1"/>
</dbReference>
<evidence type="ECO:0000256" key="5">
    <source>
        <dbReference type="ARBA" id="ARBA00022692"/>
    </source>
</evidence>
<dbReference type="PATRIC" id="fig|1122219.3.peg.610"/>
<feature type="transmembrane region" description="Helical" evidence="8">
    <location>
        <begin position="275"/>
        <end position="296"/>
    </location>
</feature>
<keyword evidence="3 8" id="KW-0813">Transport</keyword>
<feature type="transmembrane region" description="Helical" evidence="8">
    <location>
        <begin position="511"/>
        <end position="529"/>
    </location>
</feature>
<comment type="subcellular location">
    <subcellularLocation>
        <location evidence="1 8">Cell membrane</location>
        <topology evidence="1 8">Multi-pass membrane protein</topology>
    </subcellularLocation>
</comment>
<protein>
    <recommendedName>
        <fullName evidence="8">L-lactate permease</fullName>
    </recommendedName>
</protein>
<dbReference type="InParanoid" id="A0A0J6WW83"/>
<comment type="function">
    <text evidence="8">Uptake of L-lactate across the membrane. Can also transport D-lactate and glycolate.</text>
</comment>
<dbReference type="STRING" id="39029.BSR42_03600"/>
<dbReference type="EMBL" id="LEKT01000014">
    <property type="protein sequence ID" value="KMO86849.1"/>
    <property type="molecule type" value="Genomic_DNA"/>
</dbReference>
<evidence type="ECO:0000256" key="3">
    <source>
        <dbReference type="ARBA" id="ARBA00022448"/>
    </source>
</evidence>
<evidence type="ECO:0000256" key="2">
    <source>
        <dbReference type="ARBA" id="ARBA00010100"/>
    </source>
</evidence>
<name>A0A0J6WW83_9FIRM</name>
<feature type="transmembrane region" description="Helical" evidence="8">
    <location>
        <begin position="388"/>
        <end position="414"/>
    </location>
</feature>
<comment type="caution">
    <text evidence="9">The sequence shown here is derived from an EMBL/GenBank/DDBJ whole genome shotgun (WGS) entry which is preliminary data.</text>
</comment>
<dbReference type="Pfam" id="PF02652">
    <property type="entry name" value="Lactate_perm"/>
    <property type="match status" value="1"/>
</dbReference>
<evidence type="ECO:0000256" key="1">
    <source>
        <dbReference type="ARBA" id="ARBA00004651"/>
    </source>
</evidence>
<organism evidence="9 10">
    <name type="scientific">Megasphaera cerevisiae DSM 20462</name>
    <dbReference type="NCBI Taxonomy" id="1122219"/>
    <lineage>
        <taxon>Bacteria</taxon>
        <taxon>Bacillati</taxon>
        <taxon>Bacillota</taxon>
        <taxon>Negativicutes</taxon>
        <taxon>Veillonellales</taxon>
        <taxon>Veillonellaceae</taxon>
        <taxon>Megasphaera</taxon>
    </lineage>
</organism>
<evidence type="ECO:0000256" key="7">
    <source>
        <dbReference type="ARBA" id="ARBA00023136"/>
    </source>
</evidence>
<dbReference type="PANTHER" id="PTHR30003:SF0">
    <property type="entry name" value="GLYCOLATE PERMEASE GLCA-RELATED"/>
    <property type="match status" value="1"/>
</dbReference>
<evidence type="ECO:0000256" key="6">
    <source>
        <dbReference type="ARBA" id="ARBA00022989"/>
    </source>
</evidence>
<comment type="similarity">
    <text evidence="2 8">Belongs to the lactate permease family.</text>
</comment>
<feature type="transmembrane region" description="Helical" evidence="8">
    <location>
        <begin position="27"/>
        <end position="44"/>
    </location>
</feature>
<keyword evidence="7 8" id="KW-0472">Membrane</keyword>
<feature type="transmembrane region" description="Helical" evidence="8">
    <location>
        <begin position="208"/>
        <end position="228"/>
    </location>
</feature>
<feature type="transmembrane region" description="Helical" evidence="8">
    <location>
        <begin position="98"/>
        <end position="128"/>
    </location>
</feature>
<evidence type="ECO:0000256" key="4">
    <source>
        <dbReference type="ARBA" id="ARBA00022475"/>
    </source>
</evidence>
<feature type="transmembrane region" description="Helical" evidence="8">
    <location>
        <begin position="364"/>
        <end position="382"/>
    </location>
</feature>
<dbReference type="AlphaFoldDB" id="A0A0J6WW83"/>